<accession>A0ABU6QYC5</accession>
<comment type="caution">
    <text evidence="2">The sequence shown here is derived from an EMBL/GenBank/DDBJ whole genome shotgun (WGS) entry which is preliminary data.</text>
</comment>
<dbReference type="EMBL" id="JASCZI010003087">
    <property type="protein sequence ID" value="MED6116632.1"/>
    <property type="molecule type" value="Genomic_DNA"/>
</dbReference>
<feature type="region of interest" description="Disordered" evidence="1">
    <location>
        <begin position="1"/>
        <end position="25"/>
    </location>
</feature>
<evidence type="ECO:0000256" key="1">
    <source>
        <dbReference type="SAM" id="MobiDB-lite"/>
    </source>
</evidence>
<evidence type="ECO:0000313" key="2">
    <source>
        <dbReference type="EMBL" id="MED6116632.1"/>
    </source>
</evidence>
<reference evidence="2 3" key="1">
    <citation type="journal article" date="2023" name="Plants (Basel)">
        <title>Bridging the Gap: Combining Genomics and Transcriptomics Approaches to Understand Stylosanthes scabra, an Orphan Legume from the Brazilian Caatinga.</title>
        <authorList>
            <person name="Ferreira-Neto J.R.C."/>
            <person name="da Silva M.D."/>
            <person name="Binneck E."/>
            <person name="de Melo N.F."/>
            <person name="da Silva R.H."/>
            <person name="de Melo A.L.T.M."/>
            <person name="Pandolfi V."/>
            <person name="Bustamante F.O."/>
            <person name="Brasileiro-Vidal A.C."/>
            <person name="Benko-Iseppon A.M."/>
        </authorList>
    </citation>
    <scope>NUCLEOTIDE SEQUENCE [LARGE SCALE GENOMIC DNA]</scope>
    <source>
        <tissue evidence="2">Leaves</tissue>
    </source>
</reference>
<protein>
    <recommendedName>
        <fullName evidence="4">DRBM domain-containing protein</fullName>
    </recommendedName>
</protein>
<organism evidence="2 3">
    <name type="scientific">Stylosanthes scabra</name>
    <dbReference type="NCBI Taxonomy" id="79078"/>
    <lineage>
        <taxon>Eukaryota</taxon>
        <taxon>Viridiplantae</taxon>
        <taxon>Streptophyta</taxon>
        <taxon>Embryophyta</taxon>
        <taxon>Tracheophyta</taxon>
        <taxon>Spermatophyta</taxon>
        <taxon>Magnoliopsida</taxon>
        <taxon>eudicotyledons</taxon>
        <taxon>Gunneridae</taxon>
        <taxon>Pentapetalae</taxon>
        <taxon>rosids</taxon>
        <taxon>fabids</taxon>
        <taxon>Fabales</taxon>
        <taxon>Fabaceae</taxon>
        <taxon>Papilionoideae</taxon>
        <taxon>50 kb inversion clade</taxon>
        <taxon>dalbergioids sensu lato</taxon>
        <taxon>Dalbergieae</taxon>
        <taxon>Pterocarpus clade</taxon>
        <taxon>Stylosanthes</taxon>
    </lineage>
</organism>
<proteinExistence type="predicted"/>
<name>A0ABU6QYC5_9FABA</name>
<gene>
    <name evidence="2" type="ORF">PIB30_102080</name>
</gene>
<feature type="non-terminal residue" evidence="2">
    <location>
        <position position="1"/>
    </location>
</feature>
<dbReference type="Proteomes" id="UP001341840">
    <property type="component" value="Unassembled WGS sequence"/>
</dbReference>
<keyword evidence="3" id="KW-1185">Reference proteome</keyword>
<evidence type="ECO:0000313" key="3">
    <source>
        <dbReference type="Proteomes" id="UP001341840"/>
    </source>
</evidence>
<sequence>LEGVRRGDAALLGDPKTSPPPSPPYVPTAERRIATLWGGVNLIPIDEVASLPFPMCVDIEHWLAKICYDTSLPPPSYFRKEVALVTGGMAYRFSVVIPGNPLGVGVHATGRYSALESDAKEDATFYMLQKLLQQQDNMSVITTTSPQSLFRGTTSTSGQR</sequence>
<evidence type="ECO:0008006" key="4">
    <source>
        <dbReference type="Google" id="ProtNLM"/>
    </source>
</evidence>